<evidence type="ECO:0000313" key="2">
    <source>
        <dbReference type="Proteomes" id="UP000663872"/>
    </source>
</evidence>
<gene>
    <name evidence="1" type="ORF">GRG538_LOCUS29429</name>
</gene>
<feature type="non-terminal residue" evidence="1">
    <location>
        <position position="206"/>
    </location>
</feature>
<comment type="caution">
    <text evidence="1">The sequence shown here is derived from an EMBL/GenBank/DDBJ whole genome shotgun (WGS) entry which is preliminary data.</text>
</comment>
<organism evidence="1 2">
    <name type="scientific">Rotaria socialis</name>
    <dbReference type="NCBI Taxonomy" id="392032"/>
    <lineage>
        <taxon>Eukaryota</taxon>
        <taxon>Metazoa</taxon>
        <taxon>Spiralia</taxon>
        <taxon>Gnathifera</taxon>
        <taxon>Rotifera</taxon>
        <taxon>Eurotatoria</taxon>
        <taxon>Bdelloidea</taxon>
        <taxon>Philodinida</taxon>
        <taxon>Philodinidae</taxon>
        <taxon>Rotaria</taxon>
    </lineage>
</organism>
<evidence type="ECO:0000313" key="1">
    <source>
        <dbReference type="EMBL" id="CAF3717557.1"/>
    </source>
</evidence>
<sequence length="206" mass="24477">MIISGSLGQYIVPAINAWPQLDSIYVFCREPAFHKQWSKMILKVKGIYNSMKQICEALQIDRDICERSMIPITFCGIDPSFIYVQLLKEALLQIENDDTKSMKEFAEYCRLRDDISKSEIDKIERKYQSHKSTYWYISSCFMYSMLNRSFQLMDVEVIVKMNFFIRHLHKEIERLHREQQQQQLSTKTPPTCFRVFRGQGLSLENF</sequence>
<accession>A0A818VXG7</accession>
<dbReference type="Proteomes" id="UP000663872">
    <property type="component" value="Unassembled WGS sequence"/>
</dbReference>
<dbReference type="EMBL" id="CAJNYT010005165">
    <property type="protein sequence ID" value="CAF3717557.1"/>
    <property type="molecule type" value="Genomic_DNA"/>
</dbReference>
<dbReference type="AlphaFoldDB" id="A0A818VXG7"/>
<reference evidence="1" key="1">
    <citation type="submission" date="2021-02" db="EMBL/GenBank/DDBJ databases">
        <authorList>
            <person name="Nowell W R."/>
        </authorList>
    </citation>
    <scope>NUCLEOTIDE SEQUENCE</scope>
</reference>
<proteinExistence type="predicted"/>
<protein>
    <submittedName>
        <fullName evidence="1">Uncharacterized protein</fullName>
    </submittedName>
</protein>
<name>A0A818VXG7_9BILA</name>